<evidence type="ECO:0000313" key="3">
    <source>
        <dbReference type="Proteomes" id="UP001329825"/>
    </source>
</evidence>
<accession>A0ABZ1D0Z2</accession>
<gene>
    <name evidence="2" type="ORF">IL334_004661</name>
</gene>
<keyword evidence="1" id="KW-0812">Transmembrane</keyword>
<dbReference type="EMBL" id="CP141886">
    <property type="protein sequence ID" value="WRT67689.1"/>
    <property type="molecule type" value="Genomic_DNA"/>
</dbReference>
<proteinExistence type="predicted"/>
<sequence length="87" mass="9955">MTIRRYSFFWGTFALSSSLGLGYLRRRGLTQFDKEQPRAIESPSPVSSLYELPLQRDINPGLQLPPKIAQRAQEEDTLIENLVLYLG</sequence>
<evidence type="ECO:0000313" key="2">
    <source>
        <dbReference type="EMBL" id="WRT67689.1"/>
    </source>
</evidence>
<reference evidence="2 3" key="1">
    <citation type="submission" date="2024-01" db="EMBL/GenBank/DDBJ databases">
        <title>Comparative genomics of Cryptococcus and Kwoniella reveals pathogenesis evolution and contrasting modes of karyotype evolution via chromosome fusion or intercentromeric recombination.</title>
        <authorList>
            <person name="Coelho M.A."/>
            <person name="David-Palma M."/>
            <person name="Shea T."/>
            <person name="Bowers K."/>
            <person name="McGinley-Smith S."/>
            <person name="Mohammad A.W."/>
            <person name="Gnirke A."/>
            <person name="Yurkov A.M."/>
            <person name="Nowrousian M."/>
            <person name="Sun S."/>
            <person name="Cuomo C.A."/>
            <person name="Heitman J."/>
        </authorList>
    </citation>
    <scope>NUCLEOTIDE SEQUENCE [LARGE SCALE GENOMIC DNA]</scope>
    <source>
        <strain evidence="2">CBS 11374</strain>
    </source>
</reference>
<name>A0ABZ1D0Z2_9TREE</name>
<protein>
    <submittedName>
        <fullName evidence="2">Uncharacterized protein</fullName>
    </submittedName>
</protein>
<dbReference type="GeneID" id="87956792"/>
<evidence type="ECO:0000256" key="1">
    <source>
        <dbReference type="SAM" id="Phobius"/>
    </source>
</evidence>
<dbReference type="RefSeq" id="XP_062792429.1">
    <property type="nucleotide sequence ID" value="XM_062936378.1"/>
</dbReference>
<keyword evidence="1" id="KW-0472">Membrane</keyword>
<feature type="transmembrane region" description="Helical" evidence="1">
    <location>
        <begin position="6"/>
        <end position="24"/>
    </location>
</feature>
<dbReference type="Proteomes" id="UP001329825">
    <property type="component" value="Chromosome 6"/>
</dbReference>
<keyword evidence="1" id="KW-1133">Transmembrane helix</keyword>
<organism evidence="2 3">
    <name type="scientific">Kwoniella shivajii</name>
    <dbReference type="NCBI Taxonomy" id="564305"/>
    <lineage>
        <taxon>Eukaryota</taxon>
        <taxon>Fungi</taxon>
        <taxon>Dikarya</taxon>
        <taxon>Basidiomycota</taxon>
        <taxon>Agaricomycotina</taxon>
        <taxon>Tremellomycetes</taxon>
        <taxon>Tremellales</taxon>
        <taxon>Cryptococcaceae</taxon>
        <taxon>Kwoniella</taxon>
    </lineage>
</organism>
<keyword evidence="3" id="KW-1185">Reference proteome</keyword>